<accession>A0A9P0F4F3</accession>
<keyword evidence="5" id="KW-1185">Reference proteome</keyword>
<keyword evidence="2" id="KW-0812">Transmembrane</keyword>
<keyword evidence="3" id="KW-0732">Signal</keyword>
<proteinExistence type="predicted"/>
<dbReference type="Proteomes" id="UP001152759">
    <property type="component" value="Chromosome 4"/>
</dbReference>
<dbReference type="EMBL" id="OU963865">
    <property type="protein sequence ID" value="CAH0388535.1"/>
    <property type="molecule type" value="Genomic_DNA"/>
</dbReference>
<feature type="region of interest" description="Disordered" evidence="1">
    <location>
        <begin position="228"/>
        <end position="289"/>
    </location>
</feature>
<evidence type="ECO:0000313" key="5">
    <source>
        <dbReference type="Proteomes" id="UP001152759"/>
    </source>
</evidence>
<evidence type="ECO:0000313" key="4">
    <source>
        <dbReference type="EMBL" id="CAH0388535.1"/>
    </source>
</evidence>
<feature type="signal peptide" evidence="3">
    <location>
        <begin position="1"/>
        <end position="15"/>
    </location>
</feature>
<feature type="compositionally biased region" description="Low complexity" evidence="1">
    <location>
        <begin position="246"/>
        <end position="284"/>
    </location>
</feature>
<keyword evidence="2" id="KW-0472">Membrane</keyword>
<dbReference type="Pfam" id="PF07898">
    <property type="entry name" value="DUF1676"/>
    <property type="match status" value="1"/>
</dbReference>
<dbReference type="InterPro" id="IPR012464">
    <property type="entry name" value="DUF1676"/>
</dbReference>
<dbReference type="PANTHER" id="PTHR21879:SF2">
    <property type="entry name" value="OSIRIS 20"/>
    <property type="match status" value="1"/>
</dbReference>
<evidence type="ECO:0008006" key="6">
    <source>
        <dbReference type="Google" id="ProtNLM"/>
    </source>
</evidence>
<protein>
    <recommendedName>
        <fullName evidence="6">Osiris 20</fullName>
    </recommendedName>
</protein>
<sequence length="315" mass="34068">MRRLVILGFLGLCLGSELDNSIPTSGGGRYIGSGDELVNAVVNDCLAGDQSVVRCLKIRVLDYLDVSLNGGKRSLEAEDEVSDEELDSAIVHRVKKYITSHDFKLHMPDLFFQRATLVFKPASRALTDFDVEFPPPSENESRAISQAREDMQHKMVMPFLMMMKMMSKMITPVIMMMVGMKAMKALVLSKVAILLVGVFLFMQLCKKHGMMMPPGMGAMSVEPAPSSAYGPPSSAYGPPPTAPMNSYGAPPSNSYGSPASSSPAGSSSSYDQAPSSWEPAPSASNNQYSRVYDPHQVAYNAYSTIGASSSSSTKY</sequence>
<dbReference type="KEGG" id="btab:109038947"/>
<dbReference type="PANTHER" id="PTHR21879">
    <property type="entry name" value="FI03362P-RELATED-RELATED"/>
    <property type="match status" value="1"/>
</dbReference>
<dbReference type="AlphaFoldDB" id="A0A9P0F4F3"/>
<feature type="transmembrane region" description="Helical" evidence="2">
    <location>
        <begin position="185"/>
        <end position="204"/>
    </location>
</feature>
<evidence type="ECO:0000256" key="1">
    <source>
        <dbReference type="SAM" id="MobiDB-lite"/>
    </source>
</evidence>
<keyword evidence="2" id="KW-1133">Transmembrane helix</keyword>
<organism evidence="4 5">
    <name type="scientific">Bemisia tabaci</name>
    <name type="common">Sweetpotato whitefly</name>
    <name type="synonym">Aleurodes tabaci</name>
    <dbReference type="NCBI Taxonomy" id="7038"/>
    <lineage>
        <taxon>Eukaryota</taxon>
        <taxon>Metazoa</taxon>
        <taxon>Ecdysozoa</taxon>
        <taxon>Arthropoda</taxon>
        <taxon>Hexapoda</taxon>
        <taxon>Insecta</taxon>
        <taxon>Pterygota</taxon>
        <taxon>Neoptera</taxon>
        <taxon>Paraneoptera</taxon>
        <taxon>Hemiptera</taxon>
        <taxon>Sternorrhyncha</taxon>
        <taxon>Aleyrodoidea</taxon>
        <taxon>Aleyrodidae</taxon>
        <taxon>Aleyrodinae</taxon>
        <taxon>Bemisia</taxon>
    </lineage>
</organism>
<evidence type="ECO:0000256" key="2">
    <source>
        <dbReference type="SAM" id="Phobius"/>
    </source>
</evidence>
<evidence type="ECO:0000256" key="3">
    <source>
        <dbReference type="SAM" id="SignalP"/>
    </source>
</evidence>
<dbReference type="GO" id="GO:0016020">
    <property type="term" value="C:membrane"/>
    <property type="evidence" value="ECO:0007669"/>
    <property type="project" value="TreeGrafter"/>
</dbReference>
<gene>
    <name evidence="4" type="ORF">BEMITA_LOCUS7445</name>
</gene>
<feature type="chain" id="PRO_5040221104" description="Osiris 20" evidence="3">
    <location>
        <begin position="16"/>
        <end position="315"/>
    </location>
</feature>
<reference evidence="4" key="1">
    <citation type="submission" date="2021-12" db="EMBL/GenBank/DDBJ databases">
        <authorList>
            <person name="King R."/>
        </authorList>
    </citation>
    <scope>NUCLEOTIDE SEQUENCE</scope>
</reference>
<name>A0A9P0F4F3_BEMTA</name>